<keyword evidence="2" id="KW-1185">Reference proteome</keyword>
<dbReference type="Proteomes" id="UP001054945">
    <property type="component" value="Unassembled WGS sequence"/>
</dbReference>
<evidence type="ECO:0000313" key="2">
    <source>
        <dbReference type="Proteomes" id="UP001054945"/>
    </source>
</evidence>
<name>A0AAV4X9D7_CAEEX</name>
<gene>
    <name evidence="1" type="ORF">CEXT_134831</name>
</gene>
<accession>A0AAV4X9D7</accession>
<sequence>MGQSPLYDTLKMYSGTHGSYKNGCFNFNPFSKSQNDQSPLYDTLKAVFACVLAYKNGCFNFSPLFSKWSIFLHDTLKICGTLGSPAFKWVLQFQYLVLKMINLL</sequence>
<dbReference type="EMBL" id="BPLR01000063">
    <property type="protein sequence ID" value="GIY91881.1"/>
    <property type="molecule type" value="Genomic_DNA"/>
</dbReference>
<reference evidence="1 2" key="1">
    <citation type="submission" date="2021-06" db="EMBL/GenBank/DDBJ databases">
        <title>Caerostris extrusa draft genome.</title>
        <authorList>
            <person name="Kono N."/>
            <person name="Arakawa K."/>
        </authorList>
    </citation>
    <scope>NUCLEOTIDE SEQUENCE [LARGE SCALE GENOMIC DNA]</scope>
</reference>
<evidence type="ECO:0008006" key="3">
    <source>
        <dbReference type="Google" id="ProtNLM"/>
    </source>
</evidence>
<protein>
    <recommendedName>
        <fullName evidence="3">LAGLIDADG homing endonuclease</fullName>
    </recommendedName>
</protein>
<organism evidence="1 2">
    <name type="scientific">Caerostris extrusa</name>
    <name type="common">Bark spider</name>
    <name type="synonym">Caerostris bankana</name>
    <dbReference type="NCBI Taxonomy" id="172846"/>
    <lineage>
        <taxon>Eukaryota</taxon>
        <taxon>Metazoa</taxon>
        <taxon>Ecdysozoa</taxon>
        <taxon>Arthropoda</taxon>
        <taxon>Chelicerata</taxon>
        <taxon>Arachnida</taxon>
        <taxon>Araneae</taxon>
        <taxon>Araneomorphae</taxon>
        <taxon>Entelegynae</taxon>
        <taxon>Araneoidea</taxon>
        <taxon>Araneidae</taxon>
        <taxon>Caerostris</taxon>
    </lineage>
</organism>
<proteinExistence type="predicted"/>
<dbReference type="AlphaFoldDB" id="A0AAV4X9D7"/>
<evidence type="ECO:0000313" key="1">
    <source>
        <dbReference type="EMBL" id="GIY91881.1"/>
    </source>
</evidence>
<comment type="caution">
    <text evidence="1">The sequence shown here is derived from an EMBL/GenBank/DDBJ whole genome shotgun (WGS) entry which is preliminary data.</text>
</comment>